<accession>A0A0N4TXH1</accession>
<gene>
    <name evidence="2" type="ORF">BPAG_LOCUS13600</name>
</gene>
<dbReference type="WBParaSite" id="BPAG_0001367201-mRNA-1">
    <property type="protein sequence ID" value="BPAG_0001367201-mRNA-1"/>
    <property type="gene ID" value="BPAG_0001367201"/>
</dbReference>
<evidence type="ECO:0000313" key="2">
    <source>
        <dbReference type="EMBL" id="VDN94785.1"/>
    </source>
</evidence>
<evidence type="ECO:0000313" key="3">
    <source>
        <dbReference type="Proteomes" id="UP000278627"/>
    </source>
</evidence>
<dbReference type="Proteomes" id="UP000278627">
    <property type="component" value="Unassembled WGS sequence"/>
</dbReference>
<organism evidence="4">
    <name type="scientific">Brugia pahangi</name>
    <name type="common">Filarial nematode worm</name>
    <dbReference type="NCBI Taxonomy" id="6280"/>
    <lineage>
        <taxon>Eukaryota</taxon>
        <taxon>Metazoa</taxon>
        <taxon>Ecdysozoa</taxon>
        <taxon>Nematoda</taxon>
        <taxon>Chromadorea</taxon>
        <taxon>Rhabditida</taxon>
        <taxon>Spirurina</taxon>
        <taxon>Spiruromorpha</taxon>
        <taxon>Filarioidea</taxon>
        <taxon>Onchocercidae</taxon>
        <taxon>Brugia</taxon>
    </lineage>
</organism>
<evidence type="ECO:0000256" key="1">
    <source>
        <dbReference type="SAM" id="Phobius"/>
    </source>
</evidence>
<protein>
    <submittedName>
        <fullName evidence="2 4">Uncharacterized protein</fullName>
    </submittedName>
</protein>
<name>A0A0N4TXH1_BRUPA</name>
<reference evidence="4" key="1">
    <citation type="submission" date="2017-02" db="UniProtKB">
        <authorList>
            <consortium name="WormBaseParasite"/>
        </authorList>
    </citation>
    <scope>IDENTIFICATION</scope>
</reference>
<evidence type="ECO:0000313" key="4">
    <source>
        <dbReference type="WBParaSite" id="BPAG_0001367201-mRNA-1"/>
    </source>
</evidence>
<sequence>MRLNRLIDHRSTILADEIQSEISSMSDGLGNFERLQQLAQLPIITLSKNVRAQDWKSIPTFSSAIPSPLSSSSSLSSLSSLSATTTATTSFYSIQQLLSLQYLLIAYAFISFAYSILLVLMLISYVQLIQLQ</sequence>
<proteinExistence type="predicted"/>
<reference evidence="2 3" key="2">
    <citation type="submission" date="2018-11" db="EMBL/GenBank/DDBJ databases">
        <authorList>
            <consortium name="Pathogen Informatics"/>
        </authorList>
    </citation>
    <scope>NUCLEOTIDE SEQUENCE [LARGE SCALE GENOMIC DNA]</scope>
</reference>
<keyword evidence="1" id="KW-0472">Membrane</keyword>
<keyword evidence="1" id="KW-1133">Transmembrane helix</keyword>
<keyword evidence="1" id="KW-0812">Transmembrane</keyword>
<dbReference type="EMBL" id="UZAD01013417">
    <property type="protein sequence ID" value="VDN94785.1"/>
    <property type="molecule type" value="Genomic_DNA"/>
</dbReference>
<feature type="transmembrane region" description="Helical" evidence="1">
    <location>
        <begin position="102"/>
        <end position="126"/>
    </location>
</feature>
<dbReference type="AlphaFoldDB" id="A0A0N4TXH1"/>
<keyword evidence="3" id="KW-1185">Reference proteome</keyword>